<comment type="subcellular location">
    <subcellularLocation>
        <location evidence="1">Endomembrane system</location>
        <topology evidence="1">Multi-pass membrane protein</topology>
    </subcellularLocation>
</comment>
<comment type="caution">
    <text evidence="6">The sequence shown here is derived from an EMBL/GenBank/DDBJ whole genome shotgun (WGS) entry which is preliminary data.</text>
</comment>
<dbReference type="CDD" id="cd00093">
    <property type="entry name" value="HTH_XRE"/>
    <property type="match status" value="1"/>
</dbReference>
<evidence type="ECO:0000313" key="6">
    <source>
        <dbReference type="EMBL" id="MCC9295867.1"/>
    </source>
</evidence>
<dbReference type="RefSeq" id="WP_150356711.1">
    <property type="nucleotide sequence ID" value="NZ_JAJJPB010000019.1"/>
</dbReference>
<dbReference type="EMBL" id="JAJJPB010000019">
    <property type="protein sequence ID" value="MCC9295867.1"/>
    <property type="molecule type" value="Genomic_DNA"/>
</dbReference>
<reference evidence="6" key="1">
    <citation type="submission" date="2021-11" db="EMBL/GenBank/DDBJ databases">
        <authorList>
            <person name="Qingchun L."/>
            <person name="Dong Z."/>
            <person name="Zongwei Q."/>
            <person name="Jia Z."/>
            <person name="Duotao L."/>
        </authorList>
    </citation>
    <scope>NUCLEOTIDE SEQUENCE</scope>
    <source>
        <strain evidence="6">WLY-B-L2</strain>
    </source>
</reference>
<protein>
    <submittedName>
        <fullName evidence="6">Helix-turn-helix domain-containing protein</fullName>
    </submittedName>
</protein>
<dbReference type="Pfam" id="PF06803">
    <property type="entry name" value="DUF1232"/>
    <property type="match status" value="1"/>
</dbReference>
<evidence type="ECO:0000259" key="5">
    <source>
        <dbReference type="PROSITE" id="PS50943"/>
    </source>
</evidence>
<evidence type="ECO:0000313" key="7">
    <source>
        <dbReference type="Proteomes" id="UP001165422"/>
    </source>
</evidence>
<organism evidence="6 7">
    <name type="scientific">Clostridium aromativorans</name>
    <dbReference type="NCBI Taxonomy" id="2836848"/>
    <lineage>
        <taxon>Bacteria</taxon>
        <taxon>Bacillati</taxon>
        <taxon>Bacillota</taxon>
        <taxon>Clostridia</taxon>
        <taxon>Eubacteriales</taxon>
        <taxon>Clostridiaceae</taxon>
        <taxon>Clostridium</taxon>
    </lineage>
</organism>
<dbReference type="InterPro" id="IPR010652">
    <property type="entry name" value="DUF1232"/>
</dbReference>
<evidence type="ECO:0000256" key="4">
    <source>
        <dbReference type="ARBA" id="ARBA00023136"/>
    </source>
</evidence>
<evidence type="ECO:0000256" key="1">
    <source>
        <dbReference type="ARBA" id="ARBA00004127"/>
    </source>
</evidence>
<dbReference type="Proteomes" id="UP001165422">
    <property type="component" value="Unassembled WGS sequence"/>
</dbReference>
<dbReference type="SUPFAM" id="SSF47413">
    <property type="entry name" value="lambda repressor-like DNA-binding domains"/>
    <property type="match status" value="1"/>
</dbReference>
<keyword evidence="4" id="KW-0472">Membrane</keyword>
<accession>A0ABS8N7T8</accession>
<evidence type="ECO:0000256" key="3">
    <source>
        <dbReference type="ARBA" id="ARBA00022989"/>
    </source>
</evidence>
<dbReference type="Pfam" id="PF01381">
    <property type="entry name" value="HTH_3"/>
    <property type="match status" value="1"/>
</dbReference>
<keyword evidence="3" id="KW-1133">Transmembrane helix</keyword>
<evidence type="ECO:0000256" key="2">
    <source>
        <dbReference type="ARBA" id="ARBA00022692"/>
    </source>
</evidence>
<dbReference type="SMART" id="SM00530">
    <property type="entry name" value="HTH_XRE"/>
    <property type="match status" value="1"/>
</dbReference>
<gene>
    <name evidence="6" type="ORF">LN736_13450</name>
</gene>
<keyword evidence="2" id="KW-0812">Transmembrane</keyword>
<sequence>MYERKSELGALIRDLLKKNSLSMRKLSALSGIDTSTISRIVNGKQRANMKHIQSFARCLNVSIEKLLIADGYDIDILNNENFINSPSFIKNIQELLKFSNLLDYHYDLCKIEEELEKYKKYAATKEGKNIVYKNFKEKINTVNGSGLFVDELKQMYEKFCNDTSPEEIRILLGSGLLYFILSIDIIPDYVFPFGYLDDVIAIKLVLHHIAEVNARNEKLLQK</sequence>
<proteinExistence type="predicted"/>
<keyword evidence="7" id="KW-1185">Reference proteome</keyword>
<name>A0ABS8N7T8_9CLOT</name>
<dbReference type="PROSITE" id="PS50943">
    <property type="entry name" value="HTH_CROC1"/>
    <property type="match status" value="1"/>
</dbReference>
<dbReference type="Gene3D" id="1.10.260.40">
    <property type="entry name" value="lambda repressor-like DNA-binding domains"/>
    <property type="match status" value="1"/>
</dbReference>
<dbReference type="InterPro" id="IPR010982">
    <property type="entry name" value="Lambda_DNA-bd_dom_sf"/>
</dbReference>
<dbReference type="InterPro" id="IPR001387">
    <property type="entry name" value="Cro/C1-type_HTH"/>
</dbReference>
<feature type="domain" description="HTH cro/C1-type" evidence="5">
    <location>
        <begin position="12"/>
        <end position="66"/>
    </location>
</feature>